<dbReference type="Pfam" id="PF16657">
    <property type="entry name" value="Malt_amylase_C"/>
    <property type="match status" value="1"/>
</dbReference>
<dbReference type="SUPFAM" id="SSF51445">
    <property type="entry name" value="(Trans)glycosidases"/>
    <property type="match status" value="1"/>
</dbReference>
<keyword evidence="3" id="KW-0326">Glycosidase</keyword>
<reference evidence="3 4" key="1">
    <citation type="submission" date="2016-08" db="EMBL/GenBank/DDBJ databases">
        <authorList>
            <person name="Seilhamer J.J."/>
        </authorList>
    </citation>
    <scope>NUCLEOTIDE SEQUENCE [LARGE SCALE GENOMIC DNA]</scope>
    <source>
        <strain evidence="3 4">A37T2</strain>
    </source>
</reference>
<dbReference type="EMBL" id="FMAR01000003">
    <property type="protein sequence ID" value="SCC06581.1"/>
    <property type="molecule type" value="Genomic_DNA"/>
</dbReference>
<feature type="domain" description="Glycosyl hydrolase family 13 catalytic" evidence="2">
    <location>
        <begin position="42"/>
        <end position="473"/>
    </location>
</feature>
<evidence type="ECO:0000259" key="2">
    <source>
        <dbReference type="SMART" id="SM00642"/>
    </source>
</evidence>
<evidence type="ECO:0000256" key="1">
    <source>
        <dbReference type="SAM" id="SignalP"/>
    </source>
</evidence>
<dbReference type="InterPro" id="IPR013780">
    <property type="entry name" value="Glyco_hydro_b"/>
</dbReference>
<dbReference type="Gene3D" id="2.60.40.1180">
    <property type="entry name" value="Golgi alpha-mannosidase II"/>
    <property type="match status" value="1"/>
</dbReference>
<organism evidence="3 4">
    <name type="scientific">Chitinophaga costaii</name>
    <dbReference type="NCBI Taxonomy" id="1335309"/>
    <lineage>
        <taxon>Bacteria</taxon>
        <taxon>Pseudomonadati</taxon>
        <taxon>Bacteroidota</taxon>
        <taxon>Chitinophagia</taxon>
        <taxon>Chitinophagales</taxon>
        <taxon>Chitinophagaceae</taxon>
        <taxon>Chitinophaga</taxon>
    </lineage>
</organism>
<name>A0A1C4BI02_9BACT</name>
<feature type="chain" id="PRO_5008689332" evidence="1">
    <location>
        <begin position="24"/>
        <end position="591"/>
    </location>
</feature>
<dbReference type="GO" id="GO:0009313">
    <property type="term" value="P:oligosaccharide catabolic process"/>
    <property type="evidence" value="ECO:0007669"/>
    <property type="project" value="TreeGrafter"/>
</dbReference>
<dbReference type="SMART" id="SM00642">
    <property type="entry name" value="Aamy"/>
    <property type="match status" value="1"/>
</dbReference>
<sequence length="591" mass="65615">MPKLKPALLMAAIWLLTIPVAQAQGTMENEAGTTHHKLIIYQLLVRLYGNKTTQQQFYGSAAQNGVGKFNDITDKALDGIKQLGVSHVWFTGVLEHASMADYSSYGIPPDDPVIVKGRAGSPYAVRDYYDVDPDLAVSVPDRMAEWEALIARTHAHDLKVIMDFVPNHVARHYYSDAKPAGVKDFGEMDNNSVMFSPGNDFYYVPGQSLVVPGMLSNEIVTLCNTLPFKRYVENPAKATGNNIFSATPSVNDWYETVKLNYGINYQNNQQYFDPIPPVWEKMRDILLYWTNKHVDAFRCDMAEMVPVAFWSWVIPQVKKVNPDIKFIAEAYNPSEYTKYLNDAHFDYLYDKVGLYDALKRLIRDDSGASVQDIGHVLQSQQDIDAAHLVRFLENHDEERVASPGFAGNAWHAIPAMVACATLGGGPVMIYFGQEEGEKGAGIEGFGGEDGRTTIFDYWNVPAHQAWMNNGAFDGGMMTADERNLRNFYATLLNIAAGSPAIRDGAFQELADRTGFNNKQCAYLRTSSTQELLVVLNFDHTQTLDTQVAWPAATSGTAVRELLTGQSFSASNTGHIPVKLAPYGAAIFELSH</sequence>
<keyword evidence="3" id="KW-0378">Hydrolase</keyword>
<dbReference type="PANTHER" id="PTHR10357">
    <property type="entry name" value="ALPHA-AMYLASE FAMILY MEMBER"/>
    <property type="match status" value="1"/>
</dbReference>
<dbReference type="GO" id="GO:0004556">
    <property type="term" value="F:alpha-amylase activity"/>
    <property type="evidence" value="ECO:0007669"/>
    <property type="project" value="TreeGrafter"/>
</dbReference>
<keyword evidence="1" id="KW-0732">Signal</keyword>
<dbReference type="AlphaFoldDB" id="A0A1C4BI02"/>
<keyword evidence="4" id="KW-1185">Reference proteome</keyword>
<dbReference type="PANTHER" id="PTHR10357:SF205">
    <property type="entry name" value="O-GLYCOSYL HYDROLASE FAMILY 13"/>
    <property type="match status" value="1"/>
</dbReference>
<dbReference type="SUPFAM" id="SSF51011">
    <property type="entry name" value="Glycosyl hydrolase domain"/>
    <property type="match status" value="1"/>
</dbReference>
<dbReference type="STRING" id="1335309.GA0116948_103110"/>
<protein>
    <submittedName>
        <fullName evidence="3">Glycosidase</fullName>
    </submittedName>
</protein>
<evidence type="ECO:0000313" key="4">
    <source>
        <dbReference type="Proteomes" id="UP000242818"/>
    </source>
</evidence>
<gene>
    <name evidence="3" type="ORF">GA0116948_103110</name>
</gene>
<feature type="signal peptide" evidence="1">
    <location>
        <begin position="1"/>
        <end position="23"/>
    </location>
</feature>
<dbReference type="RefSeq" id="WP_205686046.1">
    <property type="nucleotide sequence ID" value="NZ_FMAR01000003.1"/>
</dbReference>
<dbReference type="CDD" id="cd11349">
    <property type="entry name" value="AmyAc_3"/>
    <property type="match status" value="1"/>
</dbReference>
<dbReference type="InterPro" id="IPR006047">
    <property type="entry name" value="GH13_cat_dom"/>
</dbReference>
<dbReference type="Proteomes" id="UP000242818">
    <property type="component" value="Unassembled WGS sequence"/>
</dbReference>
<evidence type="ECO:0000313" key="3">
    <source>
        <dbReference type="EMBL" id="SCC06581.1"/>
    </source>
</evidence>
<dbReference type="Pfam" id="PF00128">
    <property type="entry name" value="Alpha-amylase"/>
    <property type="match status" value="1"/>
</dbReference>
<dbReference type="Gene3D" id="3.20.20.80">
    <property type="entry name" value="Glycosidases"/>
    <property type="match status" value="2"/>
</dbReference>
<proteinExistence type="predicted"/>
<dbReference type="InterPro" id="IPR032091">
    <property type="entry name" value="Malt_amylase-like_C"/>
</dbReference>
<accession>A0A1C4BI02</accession>
<dbReference type="InterPro" id="IPR017853">
    <property type="entry name" value="GH"/>
</dbReference>